<evidence type="ECO:0000256" key="2">
    <source>
        <dbReference type="ARBA" id="ARBA00022448"/>
    </source>
</evidence>
<keyword evidence="6 7" id="KW-0472">Membrane</keyword>
<feature type="transmembrane region" description="Helical" evidence="7">
    <location>
        <begin position="135"/>
        <end position="158"/>
    </location>
</feature>
<evidence type="ECO:0000256" key="5">
    <source>
        <dbReference type="ARBA" id="ARBA00022989"/>
    </source>
</evidence>
<evidence type="ECO:0000256" key="1">
    <source>
        <dbReference type="ARBA" id="ARBA00004141"/>
    </source>
</evidence>
<dbReference type="NCBIfam" id="TIGR00785">
    <property type="entry name" value="dass"/>
    <property type="match status" value="1"/>
</dbReference>
<evidence type="ECO:0000313" key="9">
    <source>
        <dbReference type="EMBL" id="MBU5668703.1"/>
    </source>
</evidence>
<dbReference type="PANTHER" id="PTHR43652">
    <property type="entry name" value="BASIC AMINO ACID ANTIPORTER YFCC-RELATED"/>
    <property type="match status" value="1"/>
</dbReference>
<dbReference type="InterPro" id="IPR004680">
    <property type="entry name" value="Cit_transptr-like_dom"/>
</dbReference>
<feature type="transmembrane region" description="Helical" evidence="7">
    <location>
        <begin position="318"/>
        <end position="348"/>
    </location>
</feature>
<evidence type="ECO:0000256" key="3">
    <source>
        <dbReference type="ARBA" id="ARBA00022692"/>
    </source>
</evidence>
<comment type="subcellular location">
    <subcellularLocation>
        <location evidence="1">Membrane</location>
        <topology evidence="1">Multi-pass membrane protein</topology>
    </subcellularLocation>
</comment>
<gene>
    <name evidence="9" type="ORF">KQI68_02495</name>
</gene>
<reference evidence="9 10" key="1">
    <citation type="submission" date="2021-06" db="EMBL/GenBank/DDBJ databases">
        <authorList>
            <person name="Sun Q."/>
            <person name="Li D."/>
        </authorList>
    </citation>
    <scope>NUCLEOTIDE SEQUENCE [LARGE SCALE GENOMIC DNA]</scope>
    <source>
        <strain evidence="9 10">MSJ-1</strain>
    </source>
</reference>
<sequence length="424" mass="44837">MSTTTITIGFLLFAVIMFALEKIPLWVTAMIVAVGLAVTGVLDPKDAFAGFTDTNVLLFIAMFIIGAAFFETGMAQKVGGLVTKFAKTERQLIAAVMIITGLMSGILSNTGTAAVLIPVLIGISQSTGINRSKILLPLVFAAAMGGNLSLIGAPGNMIAQSALEGINMEFGFFEYAKVGMPVLIVGIIFFITVGYKLLPEHDNSSSEDSIYSEEKSYEDVPEWKQWASLIVLILTVLAMVFEKQIGIKLFVSAWIGALALVVLKVISSADAIKSIDMNTILLFVGSLALANALQETGTGELIANAIVSRLGENPSPTALLIIIFIICATLTNFMSNTATTALMVPISLSISQAIGADPRAVLMATVIAGSMAYATPIGMPANTMVYNIGGYKFNDYVKAGLPLIIICGAVALILLPILFPFFPN</sequence>
<comment type="caution">
    <text evidence="9">The sequence shown here is derived from an EMBL/GenBank/DDBJ whole genome shotgun (WGS) entry which is preliminary data.</text>
</comment>
<evidence type="ECO:0000259" key="8">
    <source>
        <dbReference type="Pfam" id="PF03600"/>
    </source>
</evidence>
<evidence type="ECO:0000256" key="6">
    <source>
        <dbReference type="ARBA" id="ARBA00023136"/>
    </source>
</evidence>
<feature type="transmembrane region" description="Helical" evidence="7">
    <location>
        <begin position="399"/>
        <end position="422"/>
    </location>
</feature>
<dbReference type="EMBL" id="JAHLQO010000002">
    <property type="protein sequence ID" value="MBU5668703.1"/>
    <property type="molecule type" value="Genomic_DNA"/>
</dbReference>
<evidence type="ECO:0000256" key="7">
    <source>
        <dbReference type="SAM" id="Phobius"/>
    </source>
</evidence>
<dbReference type="CDD" id="cd01115">
    <property type="entry name" value="SLC13_permease"/>
    <property type="match status" value="1"/>
</dbReference>
<keyword evidence="4" id="KW-0677">Repeat</keyword>
<name>A0ABS6FF85_9FIRM</name>
<dbReference type="RefSeq" id="WP_216548554.1">
    <property type="nucleotide sequence ID" value="NZ_JAHLQO010000002.1"/>
</dbReference>
<keyword evidence="3 7" id="KW-0812">Transmembrane</keyword>
<feature type="transmembrane region" description="Helical" evidence="7">
    <location>
        <begin position="23"/>
        <end position="42"/>
    </location>
</feature>
<dbReference type="InterPro" id="IPR001898">
    <property type="entry name" value="SLC13A/DASS"/>
</dbReference>
<feature type="transmembrane region" description="Helical" evidence="7">
    <location>
        <begin position="54"/>
        <end position="72"/>
    </location>
</feature>
<organism evidence="9 10">
    <name type="scientific">Peptoniphilus ovalis</name>
    <dbReference type="NCBI Taxonomy" id="2841503"/>
    <lineage>
        <taxon>Bacteria</taxon>
        <taxon>Bacillati</taxon>
        <taxon>Bacillota</taxon>
        <taxon>Tissierellia</taxon>
        <taxon>Tissierellales</taxon>
        <taxon>Peptoniphilaceae</taxon>
        <taxon>Peptoniphilus</taxon>
    </lineage>
</organism>
<proteinExistence type="predicted"/>
<feature type="transmembrane region" description="Helical" evidence="7">
    <location>
        <begin position="247"/>
        <end position="266"/>
    </location>
</feature>
<feature type="transmembrane region" description="Helical" evidence="7">
    <location>
        <begin position="278"/>
        <end position="294"/>
    </location>
</feature>
<keyword evidence="5 7" id="KW-1133">Transmembrane helix</keyword>
<feature type="domain" description="Citrate transporter-like" evidence="8">
    <location>
        <begin position="16"/>
        <end position="365"/>
    </location>
</feature>
<accession>A0ABS6FF85</accession>
<dbReference type="Pfam" id="PF03600">
    <property type="entry name" value="CitMHS"/>
    <property type="match status" value="1"/>
</dbReference>
<evidence type="ECO:0000256" key="4">
    <source>
        <dbReference type="ARBA" id="ARBA00022737"/>
    </source>
</evidence>
<dbReference type="PANTHER" id="PTHR43652:SF1">
    <property type="entry name" value="RESPONSE REGULATOR"/>
    <property type="match status" value="1"/>
</dbReference>
<keyword evidence="10" id="KW-1185">Reference proteome</keyword>
<feature type="transmembrane region" description="Helical" evidence="7">
    <location>
        <begin position="360"/>
        <end position="379"/>
    </location>
</feature>
<feature type="transmembrane region" description="Helical" evidence="7">
    <location>
        <begin position="92"/>
        <end position="123"/>
    </location>
</feature>
<dbReference type="InterPro" id="IPR051679">
    <property type="entry name" value="DASS-Related_Transporters"/>
</dbReference>
<feature type="transmembrane region" description="Helical" evidence="7">
    <location>
        <begin position="178"/>
        <end position="198"/>
    </location>
</feature>
<protein>
    <submittedName>
        <fullName evidence="9">SLC13 family permease</fullName>
    </submittedName>
</protein>
<keyword evidence="2" id="KW-0813">Transport</keyword>
<evidence type="ECO:0000313" key="10">
    <source>
        <dbReference type="Proteomes" id="UP000783742"/>
    </source>
</evidence>
<dbReference type="Proteomes" id="UP000783742">
    <property type="component" value="Unassembled WGS sequence"/>
</dbReference>